<feature type="region of interest" description="Disordered" evidence="1">
    <location>
        <begin position="132"/>
        <end position="153"/>
    </location>
</feature>
<dbReference type="EMBL" id="JACSEA010000013">
    <property type="protein sequence ID" value="KAF7386625.1"/>
    <property type="molecule type" value="Genomic_DNA"/>
</dbReference>
<evidence type="ECO:0000313" key="3">
    <source>
        <dbReference type="Proteomes" id="UP000614350"/>
    </source>
</evidence>
<keyword evidence="3" id="KW-1185">Reference proteome</keyword>
<protein>
    <submittedName>
        <fullName evidence="2">Uncharacterized protein</fullName>
    </submittedName>
</protein>
<reference evidence="2" key="1">
    <citation type="journal article" date="2020" name="G3 (Bethesda)">
        <title>High-Quality Assemblies for Three Invasive Social Wasps from the &lt;i&gt;Vespula&lt;/i&gt; Genus.</title>
        <authorList>
            <person name="Harrop T.W.R."/>
            <person name="Guhlin J."/>
            <person name="McLaughlin G.M."/>
            <person name="Permina E."/>
            <person name="Stockwell P."/>
            <person name="Gilligan J."/>
            <person name="Le Lec M.F."/>
            <person name="Gruber M.A.M."/>
            <person name="Quinn O."/>
            <person name="Lovegrove M."/>
            <person name="Duncan E.J."/>
            <person name="Remnant E.J."/>
            <person name="Van Eeckhoven J."/>
            <person name="Graham B."/>
            <person name="Knapp R.A."/>
            <person name="Langford K.W."/>
            <person name="Kronenberg Z."/>
            <person name="Press M.O."/>
            <person name="Eacker S.M."/>
            <person name="Wilson-Rankin E.E."/>
            <person name="Purcell J."/>
            <person name="Lester P.J."/>
            <person name="Dearden P.K."/>
        </authorList>
    </citation>
    <scope>NUCLEOTIDE SEQUENCE</scope>
    <source>
        <strain evidence="2">Marl-1</strain>
    </source>
</reference>
<gene>
    <name evidence="2" type="ORF">HZH66_011077</name>
</gene>
<dbReference type="Proteomes" id="UP000614350">
    <property type="component" value="Unassembled WGS sequence"/>
</dbReference>
<evidence type="ECO:0000313" key="2">
    <source>
        <dbReference type="EMBL" id="KAF7386625.1"/>
    </source>
</evidence>
<proteinExistence type="predicted"/>
<name>A0A834MVD5_VESVU</name>
<feature type="compositionally biased region" description="Basic and acidic residues" evidence="1">
    <location>
        <begin position="135"/>
        <end position="153"/>
    </location>
</feature>
<accession>A0A834MVD5</accession>
<organism evidence="2 3">
    <name type="scientific">Vespula vulgaris</name>
    <name type="common">Yellow jacket</name>
    <name type="synonym">Wasp</name>
    <dbReference type="NCBI Taxonomy" id="7454"/>
    <lineage>
        <taxon>Eukaryota</taxon>
        <taxon>Metazoa</taxon>
        <taxon>Ecdysozoa</taxon>
        <taxon>Arthropoda</taxon>
        <taxon>Hexapoda</taxon>
        <taxon>Insecta</taxon>
        <taxon>Pterygota</taxon>
        <taxon>Neoptera</taxon>
        <taxon>Endopterygota</taxon>
        <taxon>Hymenoptera</taxon>
        <taxon>Apocrita</taxon>
        <taxon>Aculeata</taxon>
        <taxon>Vespoidea</taxon>
        <taxon>Vespidae</taxon>
        <taxon>Vespinae</taxon>
        <taxon>Vespula</taxon>
    </lineage>
</organism>
<comment type="caution">
    <text evidence="2">The sequence shown here is derived from an EMBL/GenBank/DDBJ whole genome shotgun (WGS) entry which is preliminary data.</text>
</comment>
<dbReference type="AlphaFoldDB" id="A0A834MVD5"/>
<sequence>MTTSCTRTFDQTLERIYSDADKDRSRLCLLPITPLRSLLNGDPTSPGSLSRGHELGWLDRVIASGVSRYEYSVPTDPRRKGAYDRPRRLIATKTKPLMLLATDFQGVVTDNGKGRVGTALAVKQRSVPAPATLQRHGDGTIDGKLSRATRNES</sequence>
<evidence type="ECO:0000256" key="1">
    <source>
        <dbReference type="SAM" id="MobiDB-lite"/>
    </source>
</evidence>